<evidence type="ECO:0000313" key="1">
    <source>
        <dbReference type="EMBL" id="NVO78291.1"/>
    </source>
</evidence>
<name>A0A850QFF4_9BURK</name>
<comment type="caution">
    <text evidence="1">The sequence shown here is derived from an EMBL/GenBank/DDBJ whole genome shotgun (WGS) entry which is preliminary data.</text>
</comment>
<organism evidence="1 2">
    <name type="scientific">Undibacterium oligocarboniphilum</name>
    <dbReference type="NCBI Taxonomy" id="666702"/>
    <lineage>
        <taxon>Bacteria</taxon>
        <taxon>Pseudomonadati</taxon>
        <taxon>Pseudomonadota</taxon>
        <taxon>Betaproteobacteria</taxon>
        <taxon>Burkholderiales</taxon>
        <taxon>Oxalobacteraceae</taxon>
        <taxon>Undibacterium</taxon>
    </lineage>
</organism>
<dbReference type="Proteomes" id="UP000588051">
    <property type="component" value="Unassembled WGS sequence"/>
</dbReference>
<dbReference type="EMBL" id="JABXYJ010000005">
    <property type="protein sequence ID" value="NVO78291.1"/>
    <property type="molecule type" value="Genomic_DNA"/>
</dbReference>
<proteinExistence type="predicted"/>
<sequence length="78" mass="9102">MNNKSNLVTNKSLPVDGMSRWSQIAPFSPFCREKFRQLVKAGRAPQPVKFSERCTAYPNRELHKFFADPLNYQVEVRK</sequence>
<dbReference type="AlphaFoldDB" id="A0A850QFF4"/>
<gene>
    <name evidence="1" type="ORF">HV832_10670</name>
</gene>
<keyword evidence="2" id="KW-1185">Reference proteome</keyword>
<evidence type="ECO:0000313" key="2">
    <source>
        <dbReference type="Proteomes" id="UP000588051"/>
    </source>
</evidence>
<reference evidence="1 2" key="1">
    <citation type="submission" date="2020-06" db="EMBL/GenBank/DDBJ databases">
        <authorList>
            <person name="Qiu C."/>
            <person name="Liu Z."/>
        </authorList>
    </citation>
    <scope>NUCLEOTIDE SEQUENCE [LARGE SCALE GENOMIC DNA]</scope>
    <source>
        <strain evidence="1 2">EM 1</strain>
    </source>
</reference>
<dbReference type="RefSeq" id="WP_176803812.1">
    <property type="nucleotide sequence ID" value="NZ_JABXYJ010000005.1"/>
</dbReference>
<protein>
    <submittedName>
        <fullName evidence="1">Transcriptional regulator</fullName>
    </submittedName>
</protein>
<accession>A0A850QFF4</accession>